<organism evidence="3">
    <name type="scientific">Permutotetraviridae sp</name>
    <dbReference type="NCBI Taxonomy" id="2585115"/>
    <lineage>
        <taxon>Viruses</taxon>
        <taxon>Riboviria</taxon>
        <taxon>Orthornavirae</taxon>
        <taxon>Permutotetraviridae</taxon>
    </lineage>
</organism>
<protein>
    <submittedName>
        <fullName evidence="3">ORF2</fullName>
    </submittedName>
</protein>
<evidence type="ECO:0000313" key="3">
    <source>
        <dbReference type="EMBL" id="BCF79974.1"/>
    </source>
</evidence>
<dbReference type="EMBL" id="LC536111">
    <property type="protein sequence ID" value="BCF79974.1"/>
    <property type="molecule type" value="Genomic_RNA"/>
</dbReference>
<sequence>MSVPAPTTTTTTPRSTTTARSTTKTTTRRTTRTTTSNPYTTSTATPLAPALGLVRYRKPKPLVFHHSHEVCNPVGCEDIVPIPSLGRPYPKVSQAVSLQLPHPLMGSYWIPWGKSDACRVNVSISLGYHVGYVYRGNQAGCFELVVTGKLSSTQCVLPAHCGAIKSTVVQAGWFSNSVLCVGVGPDRPPTLGGLSVPPTFHPYYNVEFDAGPNHFSQRFYVVFDGLYRLIPKWEIDNSVVMALNAELVVPPLYETLDGRFCYKGPIQDGILTTGGCSAETLDQLPCACRLPTLEGPEPTEDHTIRSAELQAVWMFARTDDGVRPLFGLVDESLQTHCSAYLTTTTYISSYLKSFVAHLLQAIWVLVKYVWSCIVVLIDELAAFLVSKRIASSTVWTLVSTFLLVERGMWPEKLLYQLLTLTLLFSGLQSYLIRDSV</sequence>
<proteinExistence type="predicted"/>
<feature type="region of interest" description="Disordered" evidence="1">
    <location>
        <begin position="1"/>
        <end position="44"/>
    </location>
</feature>
<feature type="compositionally biased region" description="Low complexity" evidence="1">
    <location>
        <begin position="32"/>
        <end position="44"/>
    </location>
</feature>
<evidence type="ECO:0000256" key="1">
    <source>
        <dbReference type="SAM" id="MobiDB-lite"/>
    </source>
</evidence>
<feature type="domain" description="Putative virion glycoprotein N-terminal" evidence="2">
    <location>
        <begin position="141"/>
        <end position="262"/>
    </location>
</feature>
<dbReference type="Pfam" id="PF16506">
    <property type="entry name" value="DiSB-ORF2_chro"/>
    <property type="match status" value="1"/>
</dbReference>
<evidence type="ECO:0000259" key="2">
    <source>
        <dbReference type="Pfam" id="PF16506"/>
    </source>
</evidence>
<name>A0A7G1HG92_9VIRU</name>
<feature type="compositionally biased region" description="Low complexity" evidence="1">
    <location>
        <begin position="1"/>
        <end position="25"/>
    </location>
</feature>
<reference evidence="3" key="1">
    <citation type="journal article" date="2020" name="J. Vet. Med. Sci.">
        <title>Mosquito-borne viruses, insect-specific flaviviruses (family Flaviviridae, genus Flavivirus), Banna virus (family Reoviridae, genus Seadornavirus), Bogor virus (unassigned member of family Permutotetraviridae), and alphamesoniviruses 2 and 3 (family Mesoniviridae, genus Alphamesonivirus) isolated from Indonesian mosquitoes.</title>
        <authorList>
            <person name="Supriyono"/>
            <person name="Kuwata R."/>
            <person name="Torii S."/>
            <person name="Shimoda H."/>
            <person name="Ishijima K."/>
            <person name="Yonemitsu K."/>
            <person name="Minami S."/>
            <person name="Kuroda Y."/>
            <person name="Tatemoto K."/>
            <person name="Tran N.T.B."/>
            <person name="Takano A."/>
            <person name="Omatsu T."/>
            <person name="Mizutani T."/>
            <person name="Itokawa K."/>
            <person name="Isawa H."/>
            <person name="Sawabe K."/>
            <person name="Takasaki T."/>
            <person name="Yuliani D.M."/>
            <person name="Abiyoga D."/>
            <person name="Hadi U.K."/>
            <person name="Setiyono A."/>
            <person name="Hondo E."/>
            <person name="Agungpriyono S."/>
            <person name="Maeda K."/>
        </authorList>
    </citation>
    <scope>NUCLEOTIDE SEQUENCE</scope>
    <source>
        <strain evidence="3">BGV/MQ/34/Bogor/2017</strain>
    </source>
</reference>
<accession>A0A7G1HG92</accession>
<dbReference type="InterPro" id="IPR032433">
    <property type="entry name" value="DiSB-ORF2_chro"/>
</dbReference>